<reference evidence="6" key="1">
    <citation type="submission" date="2023-03" db="EMBL/GenBank/DDBJ databases">
        <title>Amycolatopsis taiwanensis NBRC 103393.</title>
        <authorList>
            <person name="Ichikawa N."/>
            <person name="Sato H."/>
            <person name="Tonouchi N."/>
        </authorList>
    </citation>
    <scope>NUCLEOTIDE SEQUENCE</scope>
    <source>
        <strain evidence="6">NBRC 103393</strain>
    </source>
</reference>
<evidence type="ECO:0000256" key="2">
    <source>
        <dbReference type="ARBA" id="ARBA00022643"/>
    </source>
</evidence>
<comment type="caution">
    <text evidence="6">The sequence shown here is derived from an EMBL/GenBank/DDBJ whole genome shotgun (WGS) entry which is preliminary data.</text>
</comment>
<dbReference type="EMBL" id="BSTI01000017">
    <property type="protein sequence ID" value="GLY69662.1"/>
    <property type="molecule type" value="Genomic_DNA"/>
</dbReference>
<dbReference type="AlphaFoldDB" id="A0A9W6R8T5"/>
<feature type="domain" description="Luciferase-like" evidence="5">
    <location>
        <begin position="8"/>
        <end position="244"/>
    </location>
</feature>
<organism evidence="6 7">
    <name type="scientific">Amycolatopsis taiwanensis</name>
    <dbReference type="NCBI Taxonomy" id="342230"/>
    <lineage>
        <taxon>Bacteria</taxon>
        <taxon>Bacillati</taxon>
        <taxon>Actinomycetota</taxon>
        <taxon>Actinomycetes</taxon>
        <taxon>Pseudonocardiales</taxon>
        <taxon>Pseudonocardiaceae</taxon>
        <taxon>Amycolatopsis</taxon>
    </lineage>
</organism>
<dbReference type="Gene3D" id="3.20.20.30">
    <property type="entry name" value="Luciferase-like domain"/>
    <property type="match status" value="1"/>
</dbReference>
<evidence type="ECO:0000259" key="5">
    <source>
        <dbReference type="Pfam" id="PF00296"/>
    </source>
</evidence>
<evidence type="ECO:0000256" key="3">
    <source>
        <dbReference type="ARBA" id="ARBA00023002"/>
    </source>
</evidence>
<evidence type="ECO:0000313" key="6">
    <source>
        <dbReference type="EMBL" id="GLY69662.1"/>
    </source>
</evidence>
<keyword evidence="7" id="KW-1185">Reference proteome</keyword>
<keyword evidence="1" id="KW-0285">Flavoprotein</keyword>
<evidence type="ECO:0000313" key="7">
    <source>
        <dbReference type="Proteomes" id="UP001165136"/>
    </source>
</evidence>
<keyword evidence="4 6" id="KW-0503">Monooxygenase</keyword>
<proteinExistence type="predicted"/>
<dbReference type="SUPFAM" id="SSF51679">
    <property type="entry name" value="Bacterial luciferase-like"/>
    <property type="match status" value="1"/>
</dbReference>
<evidence type="ECO:0000256" key="1">
    <source>
        <dbReference type="ARBA" id="ARBA00022630"/>
    </source>
</evidence>
<dbReference type="PANTHER" id="PTHR42847">
    <property type="entry name" value="ALKANESULFONATE MONOOXYGENASE"/>
    <property type="match status" value="1"/>
</dbReference>
<dbReference type="InterPro" id="IPR050172">
    <property type="entry name" value="SsuD_RutA_monooxygenase"/>
</dbReference>
<sequence>MDIGIGLPNTVAGTSGSELLDWAREGERAGFSTLATLDRLVYDNYECLTTLAAAAAVTERIRLTTAIMIAPVRADTAVMAKQAATVDRLSGGRLVLGLAVGARPDDFTANGTEHAGRGSRMDRQLAEFGEIWSGQRRGFAGGIGPAPVREGGPELLLGGHSPAAVKRAAKRGDGWIAGSGGPEMFRHGAEEVRAAWKAAGRKGQPRLVALSYYALGEQAEQLADSYLNQYYGFAPPYAQLVRRNTGAGASAVAAAIDAFEAAGCDELILVPCSADLDQLKLLTALVQCRS</sequence>
<dbReference type="Pfam" id="PF00296">
    <property type="entry name" value="Bac_luciferase"/>
    <property type="match status" value="1"/>
</dbReference>
<dbReference type="InterPro" id="IPR036661">
    <property type="entry name" value="Luciferase-like_sf"/>
</dbReference>
<dbReference type="GO" id="GO:0046306">
    <property type="term" value="P:alkanesulfonate catabolic process"/>
    <property type="evidence" value="ECO:0007669"/>
    <property type="project" value="TreeGrafter"/>
</dbReference>
<keyword evidence="2" id="KW-0288">FMN</keyword>
<accession>A0A9W6R8T5</accession>
<dbReference type="PANTHER" id="PTHR42847:SF4">
    <property type="entry name" value="ALKANESULFONATE MONOOXYGENASE-RELATED"/>
    <property type="match status" value="1"/>
</dbReference>
<dbReference type="InterPro" id="IPR011251">
    <property type="entry name" value="Luciferase-like_dom"/>
</dbReference>
<dbReference type="GO" id="GO:0008726">
    <property type="term" value="F:alkanesulfonate monooxygenase activity"/>
    <property type="evidence" value="ECO:0007669"/>
    <property type="project" value="TreeGrafter"/>
</dbReference>
<protein>
    <submittedName>
        <fullName evidence="6">Monooxygenase</fullName>
    </submittedName>
</protein>
<keyword evidence="3" id="KW-0560">Oxidoreductase</keyword>
<name>A0A9W6R8T5_9PSEU</name>
<evidence type="ECO:0000256" key="4">
    <source>
        <dbReference type="ARBA" id="ARBA00023033"/>
    </source>
</evidence>
<gene>
    <name evidence="6" type="ORF">Atai01_62810</name>
</gene>
<dbReference type="Proteomes" id="UP001165136">
    <property type="component" value="Unassembled WGS sequence"/>
</dbReference>
<dbReference type="RefSeq" id="WP_285489128.1">
    <property type="nucleotide sequence ID" value="NZ_BSTI01000017.1"/>
</dbReference>